<sequence>MNATTQVAKWDIFEFEAKADVPGNPYLDTEIWGVFSQGNRQIRVPGFYDGDGSFKVRFSPDQTGNWSVTTQSDVADLDGKTANFTVTEAREGVHGPVGVRNKFHFAYADGTPYAPFTTTCYAWTHQPVEMQEQTLKSLECGAFNKMRMCVFPKHYPYNQNDPLHDVYAVKPDGKYDPDQPNFEAFQHFENQIARLGALGIEADVIIFHPYDRWGHCRWTEEQDYRYLRYLVARIAAYRNVWWSLANEYDFMLDVKPMSRWHRFFSIIEEGDPSRHPKSIHQGYIENSYDHRKPWVAHASIQHFQTTDTAKWRADYGKPIVNDEMHYEGDIVQCWGSITAETLVHRFWMTVMKGGYAGHGETYSHPQDLLWWAKGGELRGQSAERIAFLRGIVEEDATNGLTPFEEIDGLQAWPSLGAARDGDVTYIYLAEHRPLTWTLGLPQDDGTNWEVDIIDTWNMTITPAKRVEAHVPVAIKHAEKTVGGKADAGFGVELPGKPNLCVRVRRKRA</sequence>
<dbReference type="Gene3D" id="3.20.20.80">
    <property type="entry name" value="Glycosidases"/>
    <property type="match status" value="1"/>
</dbReference>
<feature type="domain" description="DUF5605" evidence="3">
    <location>
        <begin position="418"/>
        <end position="504"/>
    </location>
</feature>
<dbReference type="PANTHER" id="PTHR37836">
    <property type="entry name" value="LMO1036 PROTEIN"/>
    <property type="match status" value="1"/>
</dbReference>
<evidence type="ECO:0000259" key="3">
    <source>
        <dbReference type="Pfam" id="PF18310"/>
    </source>
</evidence>
<name>A0A1I6V480_9RHOB</name>
<evidence type="ECO:0000259" key="1">
    <source>
        <dbReference type="Pfam" id="PF13204"/>
    </source>
</evidence>
<dbReference type="Pfam" id="PF13204">
    <property type="entry name" value="Apiosidase"/>
    <property type="match status" value="1"/>
</dbReference>
<evidence type="ECO:0000259" key="2">
    <source>
        <dbReference type="Pfam" id="PF16586"/>
    </source>
</evidence>
<dbReference type="Gene3D" id="2.60.40.3950">
    <property type="match status" value="1"/>
</dbReference>
<dbReference type="InterPro" id="IPR025277">
    <property type="entry name" value="Apiosidase-like_cat_dom"/>
</dbReference>
<reference evidence="5" key="1">
    <citation type="submission" date="2016-10" db="EMBL/GenBank/DDBJ databases">
        <authorList>
            <person name="Varghese N."/>
            <person name="Submissions S."/>
        </authorList>
    </citation>
    <scope>NUCLEOTIDE SEQUENCE [LARGE SCALE GENOMIC DNA]</scope>
    <source>
        <strain evidence="5">DSM 23422</strain>
    </source>
</reference>
<keyword evidence="5" id="KW-1185">Reference proteome</keyword>
<evidence type="ECO:0000313" key="4">
    <source>
        <dbReference type="EMBL" id="SFT08397.1"/>
    </source>
</evidence>
<dbReference type="InterPro" id="IPR017853">
    <property type="entry name" value="GH"/>
</dbReference>
<feature type="domain" description="Apiosidase-like catalytic" evidence="1">
    <location>
        <begin position="104"/>
        <end position="364"/>
    </location>
</feature>
<proteinExistence type="predicted"/>
<dbReference type="EMBL" id="FPAJ01000005">
    <property type="protein sequence ID" value="SFT08397.1"/>
    <property type="molecule type" value="Genomic_DNA"/>
</dbReference>
<gene>
    <name evidence="4" type="ORF">SAMN04488040_3073</name>
</gene>
<evidence type="ECO:0000313" key="5">
    <source>
        <dbReference type="Proteomes" id="UP000199239"/>
    </source>
</evidence>
<dbReference type="InterPro" id="IPR041239">
    <property type="entry name" value="DUF5605"/>
</dbReference>
<dbReference type="Pfam" id="PF18310">
    <property type="entry name" value="DUF5605"/>
    <property type="match status" value="1"/>
</dbReference>
<dbReference type="SUPFAM" id="SSF51445">
    <property type="entry name" value="(Trans)glycosidases"/>
    <property type="match status" value="1"/>
</dbReference>
<dbReference type="PANTHER" id="PTHR37836:SF2">
    <property type="entry name" value="DUF4038 DOMAIN-CONTAINING PROTEIN"/>
    <property type="match status" value="1"/>
</dbReference>
<evidence type="ECO:0008006" key="6">
    <source>
        <dbReference type="Google" id="ProtNLM"/>
    </source>
</evidence>
<dbReference type="OrthoDB" id="127163at2"/>
<dbReference type="Pfam" id="PF16586">
    <property type="entry name" value="DUF5060"/>
    <property type="match status" value="1"/>
</dbReference>
<dbReference type="Gene3D" id="2.60.40.10">
    <property type="entry name" value="Immunoglobulins"/>
    <property type="match status" value="1"/>
</dbReference>
<protein>
    <recommendedName>
        <fullName evidence="6">Collagen-binding domain of a collagenase</fullName>
    </recommendedName>
</protein>
<dbReference type="RefSeq" id="WP_093917256.1">
    <property type="nucleotide sequence ID" value="NZ_FPAJ01000005.1"/>
</dbReference>
<dbReference type="AlphaFoldDB" id="A0A1I6V480"/>
<dbReference type="STRING" id="394264.SAMN04488040_3073"/>
<feature type="domain" description="DUF5060" evidence="2">
    <location>
        <begin position="6"/>
        <end position="72"/>
    </location>
</feature>
<dbReference type="Proteomes" id="UP000199239">
    <property type="component" value="Unassembled WGS sequence"/>
</dbReference>
<accession>A0A1I6V480</accession>
<dbReference type="InterPro" id="IPR013783">
    <property type="entry name" value="Ig-like_fold"/>
</dbReference>
<organism evidence="4 5">
    <name type="scientific">Sulfitobacter marinus</name>
    <dbReference type="NCBI Taxonomy" id="394264"/>
    <lineage>
        <taxon>Bacteria</taxon>
        <taxon>Pseudomonadati</taxon>
        <taxon>Pseudomonadota</taxon>
        <taxon>Alphaproteobacteria</taxon>
        <taxon>Rhodobacterales</taxon>
        <taxon>Roseobacteraceae</taxon>
        <taxon>Sulfitobacter</taxon>
    </lineage>
</organism>
<dbReference type="InterPro" id="IPR032260">
    <property type="entry name" value="DUF5060"/>
</dbReference>